<accession>A0A9P5NMV8</accession>
<organism evidence="2 3">
    <name type="scientific">Gymnopilus junonius</name>
    <name type="common">Spectacular rustgill mushroom</name>
    <name type="synonym">Gymnopilus spectabilis subsp. junonius</name>
    <dbReference type="NCBI Taxonomy" id="109634"/>
    <lineage>
        <taxon>Eukaryota</taxon>
        <taxon>Fungi</taxon>
        <taxon>Dikarya</taxon>
        <taxon>Basidiomycota</taxon>
        <taxon>Agaricomycotina</taxon>
        <taxon>Agaricomycetes</taxon>
        <taxon>Agaricomycetidae</taxon>
        <taxon>Agaricales</taxon>
        <taxon>Agaricineae</taxon>
        <taxon>Hymenogastraceae</taxon>
        <taxon>Gymnopilus</taxon>
    </lineage>
</organism>
<protein>
    <submittedName>
        <fullName evidence="2">Uncharacterized protein</fullName>
    </submittedName>
</protein>
<dbReference type="OrthoDB" id="2916447at2759"/>
<keyword evidence="3" id="KW-1185">Reference proteome</keyword>
<reference evidence="2" key="1">
    <citation type="submission" date="2020-11" db="EMBL/GenBank/DDBJ databases">
        <authorList>
            <consortium name="DOE Joint Genome Institute"/>
            <person name="Ahrendt S."/>
            <person name="Riley R."/>
            <person name="Andreopoulos W."/>
            <person name="LaButti K."/>
            <person name="Pangilinan J."/>
            <person name="Ruiz-duenas F.J."/>
            <person name="Barrasa J.M."/>
            <person name="Sanchez-Garcia M."/>
            <person name="Camarero S."/>
            <person name="Miyauchi S."/>
            <person name="Serrano A."/>
            <person name="Linde D."/>
            <person name="Babiker R."/>
            <person name="Drula E."/>
            <person name="Ayuso-Fernandez I."/>
            <person name="Pacheco R."/>
            <person name="Padilla G."/>
            <person name="Ferreira P."/>
            <person name="Barriuso J."/>
            <person name="Kellner H."/>
            <person name="Castanera R."/>
            <person name="Alfaro M."/>
            <person name="Ramirez L."/>
            <person name="Pisabarro A.G."/>
            <person name="Kuo A."/>
            <person name="Tritt A."/>
            <person name="Lipzen A."/>
            <person name="He G."/>
            <person name="Yan M."/>
            <person name="Ng V."/>
            <person name="Cullen D."/>
            <person name="Martin F."/>
            <person name="Rosso M.-N."/>
            <person name="Henrissat B."/>
            <person name="Hibbett D."/>
            <person name="Martinez A.T."/>
            <person name="Grigoriev I.V."/>
        </authorList>
    </citation>
    <scope>NUCLEOTIDE SEQUENCE</scope>
    <source>
        <strain evidence="2">AH 44721</strain>
    </source>
</reference>
<dbReference type="Proteomes" id="UP000724874">
    <property type="component" value="Unassembled WGS sequence"/>
</dbReference>
<evidence type="ECO:0000256" key="1">
    <source>
        <dbReference type="SAM" id="Phobius"/>
    </source>
</evidence>
<keyword evidence="1" id="KW-1133">Transmembrane helix</keyword>
<comment type="caution">
    <text evidence="2">The sequence shown here is derived from an EMBL/GenBank/DDBJ whole genome shotgun (WGS) entry which is preliminary data.</text>
</comment>
<keyword evidence="1" id="KW-0812">Transmembrane</keyword>
<dbReference type="EMBL" id="JADNYJ010000046">
    <property type="protein sequence ID" value="KAF8900689.1"/>
    <property type="molecule type" value="Genomic_DNA"/>
</dbReference>
<feature type="transmembrane region" description="Helical" evidence="1">
    <location>
        <begin position="61"/>
        <end position="90"/>
    </location>
</feature>
<feature type="transmembrane region" description="Helical" evidence="1">
    <location>
        <begin position="5"/>
        <end position="25"/>
    </location>
</feature>
<gene>
    <name evidence="2" type="ORF">CPB84DRAFT_1778686</name>
</gene>
<dbReference type="AlphaFoldDB" id="A0A9P5NMV8"/>
<evidence type="ECO:0000313" key="3">
    <source>
        <dbReference type="Proteomes" id="UP000724874"/>
    </source>
</evidence>
<evidence type="ECO:0000313" key="2">
    <source>
        <dbReference type="EMBL" id="KAF8900689.1"/>
    </source>
</evidence>
<name>A0A9P5NMV8_GYMJU</name>
<keyword evidence="1" id="KW-0472">Membrane</keyword>
<sequence>MNNCVWFSIVVYHANLLSTLFQALLDPTYLDSGYSIVSGTNLTIELPSKCYSGPNEHLKPIGRGICSAITTMATLAVLIMIVAPIVIVAARCAIELSKMPPPVFPTGAQAPVMRWLDRKDPFLTVSERRPQYMV</sequence>
<proteinExistence type="predicted"/>